<comment type="caution">
    <text evidence="1">The sequence shown here is derived from an EMBL/GenBank/DDBJ whole genome shotgun (WGS) entry which is preliminary data.</text>
</comment>
<name>A0A5B7HU07_PORTR</name>
<sequence>MAPISSKFRLGLKLVSSASGFFNIVAKFSTRLAAGALQSGPHLHISIYLIRISWSLIMRGRVRAARVLPMCRLALRDAHKNIRT</sequence>
<dbReference type="Proteomes" id="UP000324222">
    <property type="component" value="Unassembled WGS sequence"/>
</dbReference>
<keyword evidence="2" id="KW-1185">Reference proteome</keyword>
<accession>A0A5B7HU07</accession>
<evidence type="ECO:0000313" key="1">
    <source>
        <dbReference type="EMBL" id="MPC73259.1"/>
    </source>
</evidence>
<gene>
    <name evidence="1" type="ORF">E2C01_067582</name>
</gene>
<dbReference type="EMBL" id="VSRR010036440">
    <property type="protein sequence ID" value="MPC73259.1"/>
    <property type="molecule type" value="Genomic_DNA"/>
</dbReference>
<dbReference type="AlphaFoldDB" id="A0A5B7HU07"/>
<organism evidence="1 2">
    <name type="scientific">Portunus trituberculatus</name>
    <name type="common">Swimming crab</name>
    <name type="synonym">Neptunus trituberculatus</name>
    <dbReference type="NCBI Taxonomy" id="210409"/>
    <lineage>
        <taxon>Eukaryota</taxon>
        <taxon>Metazoa</taxon>
        <taxon>Ecdysozoa</taxon>
        <taxon>Arthropoda</taxon>
        <taxon>Crustacea</taxon>
        <taxon>Multicrustacea</taxon>
        <taxon>Malacostraca</taxon>
        <taxon>Eumalacostraca</taxon>
        <taxon>Eucarida</taxon>
        <taxon>Decapoda</taxon>
        <taxon>Pleocyemata</taxon>
        <taxon>Brachyura</taxon>
        <taxon>Eubrachyura</taxon>
        <taxon>Portunoidea</taxon>
        <taxon>Portunidae</taxon>
        <taxon>Portuninae</taxon>
        <taxon>Portunus</taxon>
    </lineage>
</organism>
<protein>
    <submittedName>
        <fullName evidence="1">Uncharacterized protein</fullName>
    </submittedName>
</protein>
<reference evidence="1 2" key="1">
    <citation type="submission" date="2019-05" db="EMBL/GenBank/DDBJ databases">
        <title>Another draft genome of Portunus trituberculatus and its Hox gene families provides insights of decapod evolution.</title>
        <authorList>
            <person name="Jeong J.-H."/>
            <person name="Song I."/>
            <person name="Kim S."/>
            <person name="Choi T."/>
            <person name="Kim D."/>
            <person name="Ryu S."/>
            <person name="Kim W."/>
        </authorList>
    </citation>
    <scope>NUCLEOTIDE SEQUENCE [LARGE SCALE GENOMIC DNA]</scope>
    <source>
        <tissue evidence="1">Muscle</tissue>
    </source>
</reference>
<evidence type="ECO:0000313" key="2">
    <source>
        <dbReference type="Proteomes" id="UP000324222"/>
    </source>
</evidence>
<proteinExistence type="predicted"/>